<reference evidence="2 3" key="1">
    <citation type="submission" date="2018-10" db="EMBL/GenBank/DDBJ databases">
        <title>A high-quality apple genome assembly.</title>
        <authorList>
            <person name="Hu J."/>
        </authorList>
    </citation>
    <scope>NUCLEOTIDE SEQUENCE [LARGE SCALE GENOMIC DNA]</scope>
    <source>
        <strain evidence="3">cv. HFTH1</strain>
        <tissue evidence="2">Young leaf</tissue>
    </source>
</reference>
<evidence type="ECO:0000256" key="1">
    <source>
        <dbReference type="SAM" id="Coils"/>
    </source>
</evidence>
<proteinExistence type="predicted"/>
<gene>
    <name evidence="2" type="ORF">DVH24_027765</name>
</gene>
<keyword evidence="1" id="KW-0175">Coiled coil</keyword>
<comment type="caution">
    <text evidence="2">The sequence shown here is derived from an EMBL/GenBank/DDBJ whole genome shotgun (WGS) entry which is preliminary data.</text>
</comment>
<evidence type="ECO:0000313" key="3">
    <source>
        <dbReference type="Proteomes" id="UP000290289"/>
    </source>
</evidence>
<protein>
    <submittedName>
        <fullName evidence="2">Uncharacterized protein</fullName>
    </submittedName>
</protein>
<accession>A0A498H898</accession>
<organism evidence="2 3">
    <name type="scientific">Malus domestica</name>
    <name type="common">Apple</name>
    <name type="synonym">Pyrus malus</name>
    <dbReference type="NCBI Taxonomy" id="3750"/>
    <lineage>
        <taxon>Eukaryota</taxon>
        <taxon>Viridiplantae</taxon>
        <taxon>Streptophyta</taxon>
        <taxon>Embryophyta</taxon>
        <taxon>Tracheophyta</taxon>
        <taxon>Spermatophyta</taxon>
        <taxon>Magnoliopsida</taxon>
        <taxon>eudicotyledons</taxon>
        <taxon>Gunneridae</taxon>
        <taxon>Pentapetalae</taxon>
        <taxon>rosids</taxon>
        <taxon>fabids</taxon>
        <taxon>Rosales</taxon>
        <taxon>Rosaceae</taxon>
        <taxon>Amygdaloideae</taxon>
        <taxon>Maleae</taxon>
        <taxon>Malus</taxon>
    </lineage>
</organism>
<sequence length="61" mass="7053">MEEAARQVDESVEEAARQVDESVEEAARQVDQSLECLHINEIEVLMQLKLRTRERRAITSI</sequence>
<feature type="coiled-coil region" evidence="1">
    <location>
        <begin position="1"/>
        <end position="32"/>
    </location>
</feature>
<dbReference type="EMBL" id="RDQH01000343">
    <property type="protein sequence ID" value="RXH67618.1"/>
    <property type="molecule type" value="Genomic_DNA"/>
</dbReference>
<name>A0A498H898_MALDO</name>
<keyword evidence="3" id="KW-1185">Reference proteome</keyword>
<dbReference type="AlphaFoldDB" id="A0A498H898"/>
<dbReference type="Proteomes" id="UP000290289">
    <property type="component" value="Chromosome 17"/>
</dbReference>
<evidence type="ECO:0000313" key="2">
    <source>
        <dbReference type="EMBL" id="RXH67618.1"/>
    </source>
</evidence>